<dbReference type="GO" id="GO:0005576">
    <property type="term" value="C:extracellular region"/>
    <property type="evidence" value="ECO:0007669"/>
    <property type="project" value="TreeGrafter"/>
</dbReference>
<comment type="similarity">
    <text evidence="1">Belongs to the bacterial solute-binding protein 3 family.</text>
</comment>
<dbReference type="Proteomes" id="UP000008206">
    <property type="component" value="Chromosome"/>
</dbReference>
<dbReference type="PANTHER" id="PTHR30085">
    <property type="entry name" value="AMINO ACID ABC TRANSPORTER PERMEASE"/>
    <property type="match status" value="1"/>
</dbReference>
<reference evidence="6" key="1">
    <citation type="journal article" date="2011" name="MBio">
        <title>Novel metabolic attributes of the genus Cyanothece, comprising a group of unicellular nitrogen-fixing Cyanobacteria.</title>
        <authorList>
            <person name="Bandyopadhyay A."/>
            <person name="Elvitigala T."/>
            <person name="Welsh E."/>
            <person name="Stockel J."/>
            <person name="Liberton M."/>
            <person name="Min H."/>
            <person name="Sherman L.A."/>
            <person name="Pakrasi H.B."/>
        </authorList>
    </citation>
    <scope>NUCLEOTIDE SEQUENCE [LARGE SCALE GENOMIC DNA]</scope>
    <source>
        <strain evidence="6">PCC 7822</strain>
    </source>
</reference>
<dbReference type="AlphaFoldDB" id="E0UHF8"/>
<accession>E0UHF8</accession>
<protein>
    <submittedName>
        <fullName evidence="5">Extracellular solute-binding protein family 3</fullName>
    </submittedName>
</protein>
<feature type="domain" description="Solute-binding protein family 3/N-terminal" evidence="4">
    <location>
        <begin position="36"/>
        <end position="268"/>
    </location>
</feature>
<organism evidence="5 6">
    <name type="scientific">Gloeothece verrucosa (strain PCC 7822)</name>
    <name type="common">Cyanothece sp. (strain PCC 7822)</name>
    <dbReference type="NCBI Taxonomy" id="497965"/>
    <lineage>
        <taxon>Bacteria</taxon>
        <taxon>Bacillati</taxon>
        <taxon>Cyanobacteriota</taxon>
        <taxon>Cyanophyceae</taxon>
        <taxon>Oscillatoriophycideae</taxon>
        <taxon>Chroococcales</taxon>
        <taxon>Aphanothecaceae</taxon>
        <taxon>Gloeothece</taxon>
        <taxon>Gloeothece verrucosa</taxon>
    </lineage>
</organism>
<proteinExistence type="inferred from homology"/>
<keyword evidence="3" id="KW-0732">Signal</keyword>
<dbReference type="SMART" id="SM00062">
    <property type="entry name" value="PBPb"/>
    <property type="match status" value="1"/>
</dbReference>
<keyword evidence="2" id="KW-0813">Transport</keyword>
<dbReference type="InterPro" id="IPR026358">
    <property type="entry name" value="Orph_peri_GRRM"/>
</dbReference>
<dbReference type="NCBIfam" id="TIGR04262">
    <property type="entry name" value="orph_peri_GRRM"/>
    <property type="match status" value="1"/>
</dbReference>
<evidence type="ECO:0000313" key="5">
    <source>
        <dbReference type="EMBL" id="ADN12099.1"/>
    </source>
</evidence>
<dbReference type="SUPFAM" id="SSF53850">
    <property type="entry name" value="Periplasmic binding protein-like II"/>
    <property type="match status" value="1"/>
</dbReference>
<evidence type="ECO:0000256" key="2">
    <source>
        <dbReference type="ARBA" id="ARBA00022448"/>
    </source>
</evidence>
<dbReference type="eggNOG" id="COG0834">
    <property type="taxonomic scope" value="Bacteria"/>
</dbReference>
<evidence type="ECO:0000259" key="4">
    <source>
        <dbReference type="SMART" id="SM00062"/>
    </source>
</evidence>
<evidence type="ECO:0000256" key="3">
    <source>
        <dbReference type="ARBA" id="ARBA00022729"/>
    </source>
</evidence>
<dbReference type="RefSeq" id="WP_013320209.1">
    <property type="nucleotide sequence ID" value="NC_014501.1"/>
</dbReference>
<dbReference type="STRING" id="497965.Cyan7822_0047"/>
<evidence type="ECO:0000313" key="6">
    <source>
        <dbReference type="Proteomes" id="UP000008206"/>
    </source>
</evidence>
<dbReference type="HOGENOM" id="CLU_019602_0_1_3"/>
<dbReference type="Pfam" id="PF00497">
    <property type="entry name" value="SBP_bac_3"/>
    <property type="match status" value="1"/>
</dbReference>
<dbReference type="GO" id="GO:0030288">
    <property type="term" value="C:outer membrane-bounded periplasmic space"/>
    <property type="evidence" value="ECO:0007669"/>
    <property type="project" value="TreeGrafter"/>
</dbReference>
<dbReference type="Gene3D" id="3.40.190.10">
    <property type="entry name" value="Periplasmic binding protein-like II"/>
    <property type="match status" value="2"/>
</dbReference>
<dbReference type="GO" id="GO:0006865">
    <property type="term" value="P:amino acid transport"/>
    <property type="evidence" value="ECO:0007669"/>
    <property type="project" value="TreeGrafter"/>
</dbReference>
<gene>
    <name evidence="5" type="ordered locus">Cyan7822_0047</name>
</gene>
<dbReference type="InterPro" id="IPR001638">
    <property type="entry name" value="Solute-binding_3/MltF_N"/>
</dbReference>
<dbReference type="PANTHER" id="PTHR30085:SF6">
    <property type="entry name" value="ABC TRANSPORTER GLUTAMINE-BINDING PROTEIN GLNH"/>
    <property type="match status" value="1"/>
</dbReference>
<keyword evidence="6" id="KW-1185">Reference proteome</keyword>
<dbReference type="InterPro" id="IPR051455">
    <property type="entry name" value="Bact_solute-bind_prot3"/>
</dbReference>
<dbReference type="CDD" id="cd13688">
    <property type="entry name" value="PBP2_GltI_DEBP"/>
    <property type="match status" value="1"/>
</dbReference>
<evidence type="ECO:0000256" key="1">
    <source>
        <dbReference type="ARBA" id="ARBA00010333"/>
    </source>
</evidence>
<name>E0UHF8_GLOV7</name>
<sequence>MIKTLTLALISLAFTLGVPLKSGAETVLERVARTGTLVVGTATDLVPLAYVNDKNELVGYSIDYLNFLKNQLQTQLGRDVTLQFVEVTPTDAIPKLISQEVDIICNAAFTWERDKFVDFSVSMGLGGTRLLVKGGSQLGSVDSLAGKRIAAIRNSIPAQVIKVLQPKAIIVNVESMQEGFDSVKQGKVDGFAASGIVLDGYRQTVSDKNAYQVVPQKPYNREGIACMVPENNSKFLDVVNFSVVRLMQGYLDGEPSSVAIVERWFGKDGIITIDPELIRNYFQDVVNSREQIIIEK</sequence>
<dbReference type="EMBL" id="CP002198">
    <property type="protein sequence ID" value="ADN12099.1"/>
    <property type="molecule type" value="Genomic_DNA"/>
</dbReference>
<dbReference type="KEGG" id="cyj:Cyan7822_0047"/>